<dbReference type="PANTHER" id="PTHR12864">
    <property type="entry name" value="RAN BINDING PROTEIN 9-RELATED"/>
    <property type="match status" value="1"/>
</dbReference>
<feature type="compositionally biased region" description="Polar residues" evidence="1">
    <location>
        <begin position="347"/>
        <end position="375"/>
    </location>
</feature>
<dbReference type="PROSITE" id="PS50896">
    <property type="entry name" value="LISH"/>
    <property type="match status" value="1"/>
</dbReference>
<protein>
    <recommendedName>
        <fullName evidence="2">CRA domain-containing protein</fullName>
    </recommendedName>
</protein>
<reference evidence="3" key="1">
    <citation type="submission" date="2022-07" db="EMBL/GenBank/DDBJ databases">
        <title>Phylogenomic reconstructions and comparative analyses of Kickxellomycotina fungi.</title>
        <authorList>
            <person name="Reynolds N.K."/>
            <person name="Stajich J.E."/>
            <person name="Barry K."/>
            <person name="Grigoriev I.V."/>
            <person name="Crous P."/>
            <person name="Smith M.E."/>
        </authorList>
    </citation>
    <scope>NUCLEOTIDE SEQUENCE</scope>
    <source>
        <strain evidence="3">NBRC 105413</strain>
    </source>
</reference>
<feature type="region of interest" description="Disordered" evidence="1">
    <location>
        <begin position="335"/>
        <end position="381"/>
    </location>
</feature>
<evidence type="ECO:0000259" key="2">
    <source>
        <dbReference type="SMART" id="SM00757"/>
    </source>
</evidence>
<evidence type="ECO:0000313" key="4">
    <source>
        <dbReference type="Proteomes" id="UP001145021"/>
    </source>
</evidence>
<dbReference type="InterPro" id="IPR024964">
    <property type="entry name" value="CTLH/CRA"/>
</dbReference>
<dbReference type="InterPro" id="IPR006594">
    <property type="entry name" value="LisH"/>
</dbReference>
<keyword evidence="4" id="KW-1185">Reference proteome</keyword>
<dbReference type="Proteomes" id="UP001145021">
    <property type="component" value="Unassembled WGS sequence"/>
</dbReference>
<dbReference type="SMART" id="SM00757">
    <property type="entry name" value="CRA"/>
    <property type="match status" value="1"/>
</dbReference>
<name>A0A9W8CJH8_9FUNG</name>
<gene>
    <name evidence="3" type="ORF">LPJ64_001965</name>
</gene>
<organism evidence="3 4">
    <name type="scientific">Coemansia asiatica</name>
    <dbReference type="NCBI Taxonomy" id="1052880"/>
    <lineage>
        <taxon>Eukaryota</taxon>
        <taxon>Fungi</taxon>
        <taxon>Fungi incertae sedis</taxon>
        <taxon>Zoopagomycota</taxon>
        <taxon>Kickxellomycotina</taxon>
        <taxon>Kickxellomycetes</taxon>
        <taxon>Kickxellales</taxon>
        <taxon>Kickxellaceae</taxon>
        <taxon>Coemansia</taxon>
    </lineage>
</organism>
<dbReference type="Pfam" id="PF10607">
    <property type="entry name" value="CTLH"/>
    <property type="match status" value="1"/>
</dbReference>
<comment type="caution">
    <text evidence="3">The sequence shown here is derived from an EMBL/GenBank/DDBJ whole genome shotgun (WGS) entry which is preliminary data.</text>
</comment>
<sequence length="401" mass="43386">MSNTANKDPHCAAPSDPVDASKLHLLVYSFLLQNNYGRTAQAFARTSGLATSGHLSSESTPEYLSLPFTNNNVVDNTLQLSANGCAGKGKADGSGLLAGSGSGRSSGSGRKDSGVVGGNCNDGKDIGDERAACIELVDRHIEYLRIRQSICSSIEDGEPKVALDLLTTYFRTVLIPPPSEQLPTSTLPTRAEFHATLLRFRLDTQYYVELIASHQELEALKFGQRTLWRYPDIFDMWLNHLSIVHPSSSLVPREEIKVKRVEIMQHITNVAALVAYPDPKKSTLAYLLEQGRRDELAKAVNGAILNSMGFPDEPALVTLVRQLATTSAYLVGYRSSSSSSGAARSGNTDAVGSSNSGTSRNIDLSGTGFTSSISRQQQQQQQQPWVLDAFVNSESTSEPFV</sequence>
<feature type="domain" description="CRA" evidence="2">
    <location>
        <begin position="214"/>
        <end position="336"/>
    </location>
</feature>
<feature type="compositionally biased region" description="Gly residues" evidence="1">
    <location>
        <begin position="96"/>
        <end position="106"/>
    </location>
</feature>
<evidence type="ECO:0000313" key="3">
    <source>
        <dbReference type="EMBL" id="KAJ1646575.1"/>
    </source>
</evidence>
<dbReference type="EMBL" id="JANBOH010000056">
    <property type="protein sequence ID" value="KAJ1646575.1"/>
    <property type="molecule type" value="Genomic_DNA"/>
</dbReference>
<dbReference type="AlphaFoldDB" id="A0A9W8CJH8"/>
<dbReference type="SMART" id="SM00667">
    <property type="entry name" value="LisH"/>
    <property type="match status" value="1"/>
</dbReference>
<feature type="region of interest" description="Disordered" evidence="1">
    <location>
        <begin position="96"/>
        <end position="121"/>
    </location>
</feature>
<accession>A0A9W8CJH8</accession>
<proteinExistence type="predicted"/>
<dbReference type="InterPro" id="IPR013144">
    <property type="entry name" value="CRA_dom"/>
</dbReference>
<evidence type="ECO:0000256" key="1">
    <source>
        <dbReference type="SAM" id="MobiDB-lite"/>
    </source>
</evidence>
<dbReference type="InterPro" id="IPR050618">
    <property type="entry name" value="Ubq-SigPath_Reg"/>
</dbReference>
<feature type="compositionally biased region" description="Low complexity" evidence="1">
    <location>
        <begin position="335"/>
        <end position="346"/>
    </location>
</feature>